<evidence type="ECO:0000256" key="4">
    <source>
        <dbReference type="ARBA" id="ARBA00023136"/>
    </source>
</evidence>
<dbReference type="Gene3D" id="2.10.60.10">
    <property type="entry name" value="CD59"/>
    <property type="match status" value="1"/>
</dbReference>
<evidence type="ECO:0000313" key="8">
    <source>
        <dbReference type="Proteomes" id="UP000472263"/>
    </source>
</evidence>
<evidence type="ECO:0000256" key="5">
    <source>
        <dbReference type="ARBA" id="ARBA00023180"/>
    </source>
</evidence>
<dbReference type="GO" id="GO:0005886">
    <property type="term" value="C:plasma membrane"/>
    <property type="evidence" value="ECO:0007669"/>
    <property type="project" value="UniProtKB-SubCell"/>
</dbReference>
<dbReference type="InParanoid" id="A0A667WNH2"/>
<name>A0A667WNH2_9TELE</name>
<dbReference type="SMART" id="SM00134">
    <property type="entry name" value="LU"/>
    <property type="match status" value="1"/>
</dbReference>
<protein>
    <recommendedName>
        <fullName evidence="6">UPAR/Ly6 domain-containing protein</fullName>
    </recommendedName>
</protein>
<organism evidence="7 8">
    <name type="scientific">Myripristis murdjan</name>
    <name type="common">pinecone soldierfish</name>
    <dbReference type="NCBI Taxonomy" id="586833"/>
    <lineage>
        <taxon>Eukaryota</taxon>
        <taxon>Metazoa</taxon>
        <taxon>Chordata</taxon>
        <taxon>Craniata</taxon>
        <taxon>Vertebrata</taxon>
        <taxon>Euteleostomi</taxon>
        <taxon>Actinopterygii</taxon>
        <taxon>Neopterygii</taxon>
        <taxon>Teleostei</taxon>
        <taxon>Neoteleostei</taxon>
        <taxon>Acanthomorphata</taxon>
        <taxon>Holocentriformes</taxon>
        <taxon>Holocentridae</taxon>
        <taxon>Myripristis</taxon>
    </lineage>
</organism>
<dbReference type="GeneTree" id="ENSGT00940000177396"/>
<keyword evidence="5" id="KW-0325">Glycoprotein</keyword>
<reference evidence="7" key="1">
    <citation type="submission" date="2019-06" db="EMBL/GenBank/DDBJ databases">
        <authorList>
            <consortium name="Wellcome Sanger Institute Data Sharing"/>
        </authorList>
    </citation>
    <scope>NUCLEOTIDE SEQUENCE [LARGE SCALE GENOMIC DNA]</scope>
</reference>
<feature type="domain" description="UPAR/Ly6" evidence="6">
    <location>
        <begin position="12"/>
        <end position="85"/>
    </location>
</feature>
<keyword evidence="2" id="KW-1003">Cell membrane</keyword>
<dbReference type="InterPro" id="IPR016054">
    <property type="entry name" value="LY6_UPA_recep-like"/>
</dbReference>
<accession>A0A667WNH2</accession>
<keyword evidence="3" id="KW-0732">Signal</keyword>
<evidence type="ECO:0000256" key="1">
    <source>
        <dbReference type="ARBA" id="ARBA00004236"/>
    </source>
</evidence>
<reference evidence="7" key="2">
    <citation type="submission" date="2025-08" db="UniProtKB">
        <authorList>
            <consortium name="Ensembl"/>
        </authorList>
    </citation>
    <scope>IDENTIFICATION</scope>
</reference>
<dbReference type="InterPro" id="IPR035076">
    <property type="entry name" value="Toxin/TOLIP"/>
</dbReference>
<reference evidence="7" key="3">
    <citation type="submission" date="2025-09" db="UniProtKB">
        <authorList>
            <consortium name="Ensembl"/>
        </authorList>
    </citation>
    <scope>IDENTIFICATION</scope>
</reference>
<evidence type="ECO:0000256" key="3">
    <source>
        <dbReference type="ARBA" id="ARBA00022729"/>
    </source>
</evidence>
<proteinExistence type="predicted"/>
<evidence type="ECO:0000256" key="2">
    <source>
        <dbReference type="ARBA" id="ARBA00022475"/>
    </source>
</evidence>
<evidence type="ECO:0000259" key="6">
    <source>
        <dbReference type="SMART" id="SM00134"/>
    </source>
</evidence>
<dbReference type="Ensembl" id="ENSMMDT00005002123.1">
    <property type="protein sequence ID" value="ENSMMDP00005002089.1"/>
    <property type="gene ID" value="ENSMMDG00005001112.1"/>
</dbReference>
<dbReference type="AlphaFoldDB" id="A0A667WNH2"/>
<sequence>MLHSHLPSVCGLKCFTCWNANPGSCTQIWSCPAGYDRCSTTIAAENLITKNCMRSDECNMVDSTGLRCCDKDLCNRARHTGASVSFLLVSLAFFTVFL</sequence>
<dbReference type="SUPFAM" id="SSF57302">
    <property type="entry name" value="Snake toxin-like"/>
    <property type="match status" value="1"/>
</dbReference>
<keyword evidence="8" id="KW-1185">Reference proteome</keyword>
<dbReference type="Pfam" id="PF00087">
    <property type="entry name" value="Toxin_TOLIP"/>
    <property type="match status" value="1"/>
</dbReference>
<keyword evidence="4" id="KW-0472">Membrane</keyword>
<comment type="subcellular location">
    <subcellularLocation>
        <location evidence="1">Cell membrane</location>
    </subcellularLocation>
</comment>
<dbReference type="Proteomes" id="UP000472263">
    <property type="component" value="Chromosome 9"/>
</dbReference>
<evidence type="ECO:0000313" key="7">
    <source>
        <dbReference type="Ensembl" id="ENSMMDP00005002089.1"/>
    </source>
</evidence>
<dbReference type="InterPro" id="IPR045860">
    <property type="entry name" value="Snake_toxin-like_sf"/>
</dbReference>